<evidence type="ECO:0000313" key="3">
    <source>
        <dbReference type="EMBL" id="MDQ0360034.1"/>
    </source>
</evidence>
<name>A0ABU0DZT7_9FIRM</name>
<dbReference type="RefSeq" id="WP_307405621.1">
    <property type="nucleotide sequence ID" value="NZ_JAUSUR010000001.1"/>
</dbReference>
<feature type="domain" description="Capsule synthesis protein CapA" evidence="2">
    <location>
        <begin position="39"/>
        <end position="289"/>
    </location>
</feature>
<dbReference type="InterPro" id="IPR029052">
    <property type="entry name" value="Metallo-depent_PP-like"/>
</dbReference>
<evidence type="ECO:0000256" key="1">
    <source>
        <dbReference type="ARBA" id="ARBA00005662"/>
    </source>
</evidence>
<dbReference type="Pfam" id="PF09587">
    <property type="entry name" value="PGA_cap"/>
    <property type="match status" value="1"/>
</dbReference>
<reference evidence="3 4" key="1">
    <citation type="submission" date="2023-07" db="EMBL/GenBank/DDBJ databases">
        <title>Genomic Encyclopedia of Type Strains, Phase IV (KMG-IV): sequencing the most valuable type-strain genomes for metagenomic binning, comparative biology and taxonomic classification.</title>
        <authorList>
            <person name="Goeker M."/>
        </authorList>
    </citation>
    <scope>NUCLEOTIDE SEQUENCE [LARGE SCALE GENOMIC DNA]</scope>
    <source>
        <strain evidence="3 4">DSM 16784</strain>
    </source>
</reference>
<dbReference type="CDD" id="cd07381">
    <property type="entry name" value="MPP_CapA"/>
    <property type="match status" value="1"/>
</dbReference>
<comment type="similarity">
    <text evidence="1">Belongs to the CapA family.</text>
</comment>
<accession>A0ABU0DZT7</accession>
<dbReference type="Proteomes" id="UP001230220">
    <property type="component" value="Unassembled WGS sequence"/>
</dbReference>
<dbReference type="InterPro" id="IPR019079">
    <property type="entry name" value="Capsule_synth_CapA"/>
</dbReference>
<dbReference type="SUPFAM" id="SSF56300">
    <property type="entry name" value="Metallo-dependent phosphatases"/>
    <property type="match status" value="1"/>
</dbReference>
<dbReference type="Gene3D" id="3.60.21.10">
    <property type="match status" value="1"/>
</dbReference>
<dbReference type="PANTHER" id="PTHR33393">
    <property type="entry name" value="POLYGLUTAMINE SYNTHESIS ACCESSORY PROTEIN RV0574C-RELATED"/>
    <property type="match status" value="1"/>
</dbReference>
<comment type="caution">
    <text evidence="3">The sequence shown here is derived from an EMBL/GenBank/DDBJ whole genome shotgun (WGS) entry which is preliminary data.</text>
</comment>
<dbReference type="PROSITE" id="PS51257">
    <property type="entry name" value="PROKAR_LIPOPROTEIN"/>
    <property type="match status" value="1"/>
</dbReference>
<dbReference type="SMART" id="SM00854">
    <property type="entry name" value="PGA_cap"/>
    <property type="match status" value="1"/>
</dbReference>
<gene>
    <name evidence="3" type="ORF">J2S15_000765</name>
</gene>
<evidence type="ECO:0000259" key="2">
    <source>
        <dbReference type="SMART" id="SM00854"/>
    </source>
</evidence>
<keyword evidence="4" id="KW-1185">Reference proteome</keyword>
<proteinExistence type="inferred from homology"/>
<protein>
    <submittedName>
        <fullName evidence="3">Poly-gamma-glutamate synthesis protein (Capsule biosynthesis protein)</fullName>
    </submittedName>
</protein>
<dbReference type="EMBL" id="JAUSUR010000001">
    <property type="protein sequence ID" value="MDQ0360034.1"/>
    <property type="molecule type" value="Genomic_DNA"/>
</dbReference>
<sequence length="386" mass="42885">MKKLLIFGIVFGLLTGCGSSSDDTKKEDKKEEEKDTSVHFVGVGDNLIHETIYQEADRLEGSEGDGKYNFQSMYKNVKDDIQKGDISFINQETIVGGQELGLSGYPVFNSPTEVVNDLHETGFNLFNLATNHSLDKGSDGVVNALKTFGAYDDITYAGIYDSEEASQEIATFEKKGITFSFLAYTYGTNGIEPANSYEVNYFDEDKIRADVAKAKEISDVVIVSAHWGDENTFAPNEFQTQYAQLFADLEVDVVIGTHPHSINPVEWIKGSNGNETLVVYSLGNFIGGMLSVDNILSGMISFDFVKDSESGDISVENVKWTPLVIHFEGNQANILEERDNYSVYKLEDYTDKLAEKHVLNGYEGQVVSIDSLTQKTKEVIDEEFLK</sequence>
<organism evidence="3 4">
    <name type="scientific">Breznakia pachnodae</name>
    <dbReference type="NCBI Taxonomy" id="265178"/>
    <lineage>
        <taxon>Bacteria</taxon>
        <taxon>Bacillati</taxon>
        <taxon>Bacillota</taxon>
        <taxon>Erysipelotrichia</taxon>
        <taxon>Erysipelotrichales</taxon>
        <taxon>Erysipelotrichaceae</taxon>
        <taxon>Breznakia</taxon>
    </lineage>
</organism>
<evidence type="ECO:0000313" key="4">
    <source>
        <dbReference type="Proteomes" id="UP001230220"/>
    </source>
</evidence>
<dbReference type="InterPro" id="IPR052169">
    <property type="entry name" value="CW_Biosynth-Accessory"/>
</dbReference>
<dbReference type="PANTHER" id="PTHR33393:SF12">
    <property type="entry name" value="CAPSULE BIOSYNTHESIS PROTEIN CAPA"/>
    <property type="match status" value="1"/>
</dbReference>